<dbReference type="EMBL" id="JBHLTG010000008">
    <property type="protein sequence ID" value="MFC0681433.1"/>
    <property type="molecule type" value="Genomic_DNA"/>
</dbReference>
<evidence type="ECO:0000256" key="1">
    <source>
        <dbReference type="SAM" id="MobiDB-lite"/>
    </source>
</evidence>
<reference evidence="3 4" key="1">
    <citation type="submission" date="2024-09" db="EMBL/GenBank/DDBJ databases">
        <authorList>
            <person name="Sun Q."/>
            <person name="Mori K."/>
        </authorList>
    </citation>
    <scope>NUCLEOTIDE SEQUENCE [LARGE SCALE GENOMIC DNA]</scope>
    <source>
        <strain evidence="3 4">KCTC 23076</strain>
    </source>
</reference>
<feature type="region of interest" description="Disordered" evidence="1">
    <location>
        <begin position="231"/>
        <end position="265"/>
    </location>
</feature>
<keyword evidence="2" id="KW-0472">Membrane</keyword>
<proteinExistence type="predicted"/>
<keyword evidence="2" id="KW-0812">Transmembrane</keyword>
<name>A0ABV6RZW5_9GAMM</name>
<evidence type="ECO:0000313" key="4">
    <source>
        <dbReference type="Proteomes" id="UP001589896"/>
    </source>
</evidence>
<dbReference type="RefSeq" id="WP_386674055.1">
    <property type="nucleotide sequence ID" value="NZ_JBHLTG010000008.1"/>
</dbReference>
<sequence>MKGATAIGVLRLAAAATGVAALIGRFFYGQGFITFSVGNYLGYLTHQTNIAAVLMFAAGGVTMLRGIREPGWASAARMLITSYLVVAGIVFGLLAAQAAERDYRLDVPWSDQLLHFWIPGFALADWLLSPGRHRVPWRFSYLVLLYPLIWGAVTMVRGSIVGWYPYFFLDPGQLSSIGEFATYSSLALALFAAAATTLNLGSRVILPIGANLAKTRRRPALRVSATHAVESPPPLATLTPVTPVTPVTNRSPEAAGDAGRDTSRR</sequence>
<organism evidence="3 4">
    <name type="scientific">Lysobacter korlensis</name>
    <dbReference type="NCBI Taxonomy" id="553636"/>
    <lineage>
        <taxon>Bacteria</taxon>
        <taxon>Pseudomonadati</taxon>
        <taxon>Pseudomonadota</taxon>
        <taxon>Gammaproteobacteria</taxon>
        <taxon>Lysobacterales</taxon>
        <taxon>Lysobacteraceae</taxon>
        <taxon>Lysobacter</taxon>
    </lineage>
</organism>
<feature type="compositionally biased region" description="Low complexity" evidence="1">
    <location>
        <begin position="236"/>
        <end position="248"/>
    </location>
</feature>
<protein>
    <submittedName>
        <fullName evidence="3">Pr6Pr family membrane protein</fullName>
    </submittedName>
</protein>
<accession>A0ABV6RZW5</accession>
<feature type="transmembrane region" description="Helical" evidence="2">
    <location>
        <begin position="76"/>
        <end position="98"/>
    </location>
</feature>
<evidence type="ECO:0000256" key="2">
    <source>
        <dbReference type="SAM" id="Phobius"/>
    </source>
</evidence>
<gene>
    <name evidence="3" type="ORF">ACFFGH_26690</name>
</gene>
<dbReference type="NCBIfam" id="NF038065">
    <property type="entry name" value="Pr6Pr"/>
    <property type="match status" value="1"/>
</dbReference>
<feature type="transmembrane region" description="Helical" evidence="2">
    <location>
        <begin position="113"/>
        <end position="129"/>
    </location>
</feature>
<feature type="transmembrane region" description="Helical" evidence="2">
    <location>
        <begin position="186"/>
        <end position="208"/>
    </location>
</feature>
<feature type="transmembrane region" description="Helical" evidence="2">
    <location>
        <begin position="44"/>
        <end position="64"/>
    </location>
</feature>
<comment type="caution">
    <text evidence="3">The sequence shown here is derived from an EMBL/GenBank/DDBJ whole genome shotgun (WGS) entry which is preliminary data.</text>
</comment>
<keyword evidence="4" id="KW-1185">Reference proteome</keyword>
<evidence type="ECO:0000313" key="3">
    <source>
        <dbReference type="EMBL" id="MFC0681433.1"/>
    </source>
</evidence>
<dbReference type="Proteomes" id="UP001589896">
    <property type="component" value="Unassembled WGS sequence"/>
</dbReference>
<keyword evidence="2" id="KW-1133">Transmembrane helix</keyword>
<dbReference type="InterPro" id="IPR049713">
    <property type="entry name" value="Pr6Pr-like"/>
</dbReference>
<feature type="transmembrane region" description="Helical" evidence="2">
    <location>
        <begin position="141"/>
        <end position="166"/>
    </location>
</feature>